<evidence type="ECO:0008006" key="5">
    <source>
        <dbReference type="Google" id="ProtNLM"/>
    </source>
</evidence>
<feature type="compositionally biased region" description="Polar residues" evidence="1">
    <location>
        <begin position="101"/>
        <end position="120"/>
    </location>
</feature>
<evidence type="ECO:0000256" key="2">
    <source>
        <dbReference type="SAM" id="SignalP"/>
    </source>
</evidence>
<name>A0A3A5M4A7_9MICC</name>
<evidence type="ECO:0000313" key="3">
    <source>
        <dbReference type="EMBL" id="RJT78374.1"/>
    </source>
</evidence>
<keyword evidence="4" id="KW-1185">Reference proteome</keyword>
<dbReference type="EMBL" id="QZVT01000006">
    <property type="protein sequence ID" value="RJT78374.1"/>
    <property type="molecule type" value="Genomic_DNA"/>
</dbReference>
<feature type="signal peptide" evidence="2">
    <location>
        <begin position="1"/>
        <end position="26"/>
    </location>
</feature>
<protein>
    <recommendedName>
        <fullName evidence="5">Secreted protein</fullName>
    </recommendedName>
</protein>
<accession>A0A3A5M4A7</accession>
<organism evidence="3 4">
    <name type="scientific">Arthrobacter cheniae</name>
    <dbReference type="NCBI Taxonomy" id="1258888"/>
    <lineage>
        <taxon>Bacteria</taxon>
        <taxon>Bacillati</taxon>
        <taxon>Actinomycetota</taxon>
        <taxon>Actinomycetes</taxon>
        <taxon>Micrococcales</taxon>
        <taxon>Micrococcaceae</taxon>
        <taxon>Arthrobacter</taxon>
    </lineage>
</organism>
<reference evidence="3 4" key="1">
    <citation type="submission" date="2018-09" db="EMBL/GenBank/DDBJ databases">
        <title>Novel species of Arthrobacter.</title>
        <authorList>
            <person name="Liu Q."/>
            <person name="Xin Y.-H."/>
        </authorList>
    </citation>
    <scope>NUCLEOTIDE SEQUENCE [LARGE SCALE GENOMIC DNA]</scope>
    <source>
        <strain evidence="3 4">Hz2</strain>
    </source>
</reference>
<feature type="chain" id="PRO_5017368583" description="Secreted protein" evidence="2">
    <location>
        <begin position="27"/>
        <end position="135"/>
    </location>
</feature>
<comment type="caution">
    <text evidence="3">The sequence shown here is derived from an EMBL/GenBank/DDBJ whole genome shotgun (WGS) entry which is preliminary data.</text>
</comment>
<keyword evidence="2" id="KW-0732">Signal</keyword>
<dbReference type="RefSeq" id="WP_120149419.1">
    <property type="nucleotide sequence ID" value="NZ_QZVT01000006.1"/>
</dbReference>
<feature type="region of interest" description="Disordered" evidence="1">
    <location>
        <begin position="101"/>
        <end position="135"/>
    </location>
</feature>
<dbReference type="OrthoDB" id="4952851at2"/>
<dbReference type="Proteomes" id="UP000272560">
    <property type="component" value="Unassembled WGS sequence"/>
</dbReference>
<evidence type="ECO:0000256" key="1">
    <source>
        <dbReference type="SAM" id="MobiDB-lite"/>
    </source>
</evidence>
<proteinExistence type="predicted"/>
<feature type="compositionally biased region" description="Basic and acidic residues" evidence="1">
    <location>
        <begin position="125"/>
        <end position="135"/>
    </location>
</feature>
<dbReference type="AlphaFoldDB" id="A0A3A5M4A7"/>
<gene>
    <name evidence="3" type="ORF">D6T63_12745</name>
</gene>
<sequence length="135" mass="14663">MNRLTPLIIACGAGLALALTASPALAAPPTSSGNSNGAQLERRDLSFPDGTYEYHTVTRQHGGYYYTTNSRDQSTYQDGDSQSSFDYKTQYTELENVTKLTSQSTSTENGETCRTNSQFVVANGETRRESPPSSC</sequence>
<evidence type="ECO:0000313" key="4">
    <source>
        <dbReference type="Proteomes" id="UP000272560"/>
    </source>
</evidence>